<gene>
    <name evidence="3" type="ORF">HF526_10935</name>
</gene>
<dbReference type="EMBL" id="JAAXLA010000016">
    <property type="protein sequence ID" value="NMH97821.1"/>
    <property type="molecule type" value="Genomic_DNA"/>
</dbReference>
<name>A0ABX1S8E6_9PSEU</name>
<keyword evidence="1" id="KW-0862">Zinc</keyword>
<comment type="caution">
    <text evidence="3">The sequence shown here is derived from an EMBL/GenBank/DDBJ whole genome shotgun (WGS) entry which is preliminary data.</text>
</comment>
<protein>
    <recommendedName>
        <fullName evidence="2">SWIM-type domain-containing protein</fullName>
    </recommendedName>
</protein>
<sequence length="547" mass="59754">MNLDITDVERLTDPVTFGRGREYAEGGAVGRVRHVAGGVRATVTGSEPYAVELDSGPDGFGFHCSCPVGLSGAFCKHCVALALVAAGSPDTAPDPRAYLETLSHDELIDMILDAAGRDEVLHTRLAAAAADPDAPGSLRRILFDAIVPRGYVRYDEAYGYLQTVDAVVDRVEALLDAGRADLVLELTEYAGDCAERAVEYVDDSDGLLGGITDRLADLHLAACETIRPDPRELARRLHARESAGGDLGMFDDAVSRYADLLGEPGLALYRDLAERDWAALPERTAAHDPARLRVRSTLEALAALTGDVDAEVEAMARDLSSAHQFLRIAERLLREDRHGDALQWAERGLESHGLADARLVELAAAEYHRVGRGAAAVDLLRRVLDRAPTLGNYQRLAEHARRAGMWADERDGALARLRAEVDRREPPRYRWQPAADASLLVEVLLWEGDPDAAWAEAQQGGCSGPTVMRLARACRELRPQEVIPLYEREIEAAIGRKNNSAYAEAVELLIEVEPLFEADGFADHLAELRHTHRAKRNLMALLAARGW</sequence>
<proteinExistence type="predicted"/>
<evidence type="ECO:0000259" key="2">
    <source>
        <dbReference type="PROSITE" id="PS50966"/>
    </source>
</evidence>
<keyword evidence="4" id="KW-1185">Reference proteome</keyword>
<dbReference type="Proteomes" id="UP000820669">
    <property type="component" value="Unassembled WGS sequence"/>
</dbReference>
<evidence type="ECO:0000313" key="4">
    <source>
        <dbReference type="Proteomes" id="UP000820669"/>
    </source>
</evidence>
<keyword evidence="1" id="KW-0479">Metal-binding</keyword>
<feature type="domain" description="SWIM-type" evidence="2">
    <location>
        <begin position="49"/>
        <end position="86"/>
    </location>
</feature>
<dbReference type="RefSeq" id="WP_169381273.1">
    <property type="nucleotide sequence ID" value="NZ_JAAXLA010000016.1"/>
</dbReference>
<evidence type="ECO:0000256" key="1">
    <source>
        <dbReference type="PROSITE-ProRule" id="PRU00325"/>
    </source>
</evidence>
<dbReference type="InterPro" id="IPR007527">
    <property type="entry name" value="Znf_SWIM"/>
</dbReference>
<dbReference type="PROSITE" id="PS50966">
    <property type="entry name" value="ZF_SWIM"/>
    <property type="match status" value="1"/>
</dbReference>
<evidence type="ECO:0000313" key="3">
    <source>
        <dbReference type="EMBL" id="NMH97821.1"/>
    </source>
</evidence>
<keyword evidence="1" id="KW-0863">Zinc-finger</keyword>
<reference evidence="3 4" key="1">
    <citation type="submission" date="2020-04" db="EMBL/GenBank/DDBJ databases">
        <authorList>
            <person name="Klaysubun C."/>
            <person name="Duangmal K."/>
            <person name="Lipun K."/>
        </authorList>
    </citation>
    <scope>NUCLEOTIDE SEQUENCE [LARGE SCALE GENOMIC DNA]</scope>
    <source>
        <strain evidence="3 4">K10HN5</strain>
    </source>
</reference>
<accession>A0ABX1S8E6</accession>
<organism evidence="3 4">
    <name type="scientific">Pseudonocardia acidicola</name>
    <dbReference type="NCBI Taxonomy" id="2724939"/>
    <lineage>
        <taxon>Bacteria</taxon>
        <taxon>Bacillati</taxon>
        <taxon>Actinomycetota</taxon>
        <taxon>Actinomycetes</taxon>
        <taxon>Pseudonocardiales</taxon>
        <taxon>Pseudonocardiaceae</taxon>
        <taxon>Pseudonocardia</taxon>
    </lineage>
</organism>